<reference evidence="2" key="1">
    <citation type="submission" date="2023-02" db="EMBL/GenBank/DDBJ databases">
        <title>Description of Roseinatronobacter alkalisoli sp. nov., an alkaliphilic bacerium isolated from soda soil.</title>
        <authorList>
            <person name="Wei W."/>
        </authorList>
    </citation>
    <scope>NUCLEOTIDE SEQUENCE</scope>
    <source>
        <strain evidence="2">HJB301</strain>
    </source>
</reference>
<dbReference type="Proteomes" id="UP001431784">
    <property type="component" value="Unassembled WGS sequence"/>
</dbReference>
<evidence type="ECO:0000313" key="3">
    <source>
        <dbReference type="Proteomes" id="UP001431784"/>
    </source>
</evidence>
<dbReference type="Pfam" id="PF13302">
    <property type="entry name" value="Acetyltransf_3"/>
    <property type="match status" value="1"/>
</dbReference>
<name>A0ABT5TES6_9RHOB</name>
<dbReference type="EMBL" id="JAQZSM010000043">
    <property type="protein sequence ID" value="MDD7973627.1"/>
    <property type="molecule type" value="Genomic_DNA"/>
</dbReference>
<dbReference type="RefSeq" id="WP_274354292.1">
    <property type="nucleotide sequence ID" value="NZ_JAQZSM010000043.1"/>
</dbReference>
<dbReference type="PANTHER" id="PTHR43441">
    <property type="entry name" value="RIBOSOMAL-PROTEIN-SERINE ACETYLTRANSFERASE"/>
    <property type="match status" value="1"/>
</dbReference>
<dbReference type="PANTHER" id="PTHR43441:SF2">
    <property type="entry name" value="FAMILY ACETYLTRANSFERASE, PUTATIVE (AFU_ORTHOLOGUE AFUA_7G00850)-RELATED"/>
    <property type="match status" value="1"/>
</dbReference>
<comment type="caution">
    <text evidence="2">The sequence shown here is derived from an EMBL/GenBank/DDBJ whole genome shotgun (WGS) entry which is preliminary data.</text>
</comment>
<dbReference type="InterPro" id="IPR000182">
    <property type="entry name" value="GNAT_dom"/>
</dbReference>
<keyword evidence="3" id="KW-1185">Reference proteome</keyword>
<dbReference type="SUPFAM" id="SSF55729">
    <property type="entry name" value="Acyl-CoA N-acyltransferases (Nat)"/>
    <property type="match status" value="1"/>
</dbReference>
<organism evidence="2 3">
    <name type="scientific">Roseinatronobacter alkalisoli</name>
    <dbReference type="NCBI Taxonomy" id="3028235"/>
    <lineage>
        <taxon>Bacteria</taxon>
        <taxon>Pseudomonadati</taxon>
        <taxon>Pseudomonadota</taxon>
        <taxon>Alphaproteobacteria</taxon>
        <taxon>Rhodobacterales</taxon>
        <taxon>Paracoccaceae</taxon>
        <taxon>Roseinatronobacter</taxon>
    </lineage>
</organism>
<gene>
    <name evidence="2" type="ORF">PUT78_21435</name>
</gene>
<evidence type="ECO:0000313" key="2">
    <source>
        <dbReference type="EMBL" id="MDD7973627.1"/>
    </source>
</evidence>
<feature type="domain" description="N-acetyltransferase" evidence="1">
    <location>
        <begin position="29"/>
        <end position="185"/>
    </location>
</feature>
<sequence>MWPDRDHASETLRGTGFDLVPLQSALHGATLHDLFADDATWQYLRDGPFATAALYTAHLHDFLHHTAFAAYVITDPATGGILGKMSLLHPEPACRGLEIGYVVFAAPAKGGGIGKAAVALLIAAAFTQFGCDVLKWRCDARNIASARLAEKLGFAHTQTILKQMVVKGVDRDTLCFALPKARWCKLG</sequence>
<protein>
    <submittedName>
        <fullName evidence="2">GNAT family protein</fullName>
    </submittedName>
</protein>
<dbReference type="PROSITE" id="PS51186">
    <property type="entry name" value="GNAT"/>
    <property type="match status" value="1"/>
</dbReference>
<evidence type="ECO:0000259" key="1">
    <source>
        <dbReference type="PROSITE" id="PS51186"/>
    </source>
</evidence>
<dbReference type="InterPro" id="IPR051908">
    <property type="entry name" value="Ribosomal_N-acetyltransferase"/>
</dbReference>
<dbReference type="InterPro" id="IPR016181">
    <property type="entry name" value="Acyl_CoA_acyltransferase"/>
</dbReference>
<proteinExistence type="predicted"/>
<dbReference type="Gene3D" id="3.40.630.30">
    <property type="match status" value="1"/>
</dbReference>
<accession>A0ABT5TES6</accession>